<dbReference type="CDD" id="cd01309">
    <property type="entry name" value="Met_dep_hydrolase_C"/>
    <property type="match status" value="1"/>
</dbReference>
<proteinExistence type="predicted"/>
<protein>
    <submittedName>
        <fullName evidence="3">Amidohydrolase family protein</fullName>
    </submittedName>
</protein>
<dbReference type="Proteomes" id="UP001153642">
    <property type="component" value="Unassembled WGS sequence"/>
</dbReference>
<evidence type="ECO:0000256" key="1">
    <source>
        <dbReference type="SAM" id="SignalP"/>
    </source>
</evidence>
<dbReference type="InterPro" id="IPR011059">
    <property type="entry name" value="Metal-dep_hydrolase_composite"/>
</dbReference>
<organism evidence="3 4">
    <name type="scientific">Galbibacter pacificus</name>
    <dbReference type="NCBI Taxonomy" id="2996052"/>
    <lineage>
        <taxon>Bacteria</taxon>
        <taxon>Pseudomonadati</taxon>
        <taxon>Bacteroidota</taxon>
        <taxon>Flavobacteriia</taxon>
        <taxon>Flavobacteriales</taxon>
        <taxon>Flavobacteriaceae</taxon>
        <taxon>Galbibacter</taxon>
    </lineage>
</organism>
<evidence type="ECO:0000259" key="2">
    <source>
        <dbReference type="Pfam" id="PF01979"/>
    </source>
</evidence>
<dbReference type="Gene3D" id="2.30.40.10">
    <property type="entry name" value="Urease, subunit C, domain 1"/>
    <property type="match status" value="1"/>
</dbReference>
<dbReference type="PANTHER" id="PTHR43135">
    <property type="entry name" value="ALPHA-D-RIBOSE 1-METHYLPHOSPHONATE 5-TRIPHOSPHATE DIPHOSPHATASE"/>
    <property type="match status" value="1"/>
</dbReference>
<dbReference type="Gene3D" id="3.20.20.140">
    <property type="entry name" value="Metal-dependent hydrolases"/>
    <property type="match status" value="2"/>
</dbReference>
<dbReference type="PANTHER" id="PTHR43135:SF3">
    <property type="entry name" value="ALPHA-D-RIBOSE 1-METHYLPHOSPHONATE 5-TRIPHOSPHATE DIPHOSPHATASE"/>
    <property type="match status" value="1"/>
</dbReference>
<dbReference type="InterPro" id="IPR032466">
    <property type="entry name" value="Metal_Hydrolase"/>
</dbReference>
<gene>
    <name evidence="3" type="ORF">OSR52_02915</name>
</gene>
<evidence type="ECO:0000313" key="3">
    <source>
        <dbReference type="EMBL" id="MDG3584806.1"/>
    </source>
</evidence>
<sequence>MKIKLCILALFGCSLSLFSQEYFPQNDGVKTENSNYTAFKNAKIYVTPTNIIENGVLLVQNGKVAAVGSSVSIPENSVTIDLNGKSIYPSFIDMCSDFGILAPKEPQKSNTPQYDASREGYYWNDHVMPENRAVEKFSFEEKRAKELLDAGFGVVNTHISDGIIRGSGALIALNENTTNSERIIAEDAAQFLSFEKSKASRQAYPTSLMGAIALLRQMYFDAQWYEAGNAEGKDLSLEALIKNRPLPQIFIADDKLNDLRADNLGDEFKLNYIIKGGGNEFERIDEIVGTKASYIIPLNFPDAYDVTDPYMANKISLEEMLLWNQAPTNPKVLAENNVTFAITAKDNKKLTDFKANLLKAIAYGLDKTTALEALTTIPASLLNESDEIGTLEKGRYANFLITSGDIFDKETTLYENWVQGNKHVVNNMETIDIRGEYTLNINSESYALSLSGELEKIKSELKKGATKIASNITYQNGWLHLFFNPNGDADKDQFIRLSSLIASEGNLKGEAVLTNGNTTNWTAIKKTSQEKEKETETDEIPKVFPVTYPNKAFGLKSLPQQQTILFKNATVWTSEDTGILQNTDVLVKNGKIASMGTNLSASGAKIIDATGKHLTAGIIDEHSHIAAAAINEAGHNSSAEVTIEDVVNSEDADIYRNLSGGVTTIQILHGSANPIGGRSAIIKLKWGEDPTGLLYKERSKFIKFALGENVKQSNWGASQTIRFPQTRMGVEQVFTDYFQRAKEYSEQWKAYNALSSSKKSRTKAPRYDVEMETLAEILNKERFITCHSYVQSEINMLMKVAEKFDFNINTFTHILEGYKVADKMKEHGVGGSTFSDWWAYKFEVNDAIPYNAAIMHDQGITVAINSDDGEMSRRLNQEAAKTIKYGGMSEEEAWKMVTINPAKLLHLDTHIGSIKEGKDADLVLWSDHPLSVYAIAEKTIIEGAVYYDYEQMQEAETLIRQEKNELVNMMIRAKNNGVKTQAPKVKEDEAFHCNTLIYQLK</sequence>
<dbReference type="Pfam" id="PF01979">
    <property type="entry name" value="Amidohydro_1"/>
    <property type="match status" value="1"/>
</dbReference>
<dbReference type="SUPFAM" id="SSF51556">
    <property type="entry name" value="Metallo-dependent hydrolases"/>
    <property type="match status" value="1"/>
</dbReference>
<reference evidence="3" key="1">
    <citation type="submission" date="2022-11" db="EMBL/GenBank/DDBJ databases">
        <title>High-quality draft genome sequence of Galbibacter sp. strain CMA-7.</title>
        <authorList>
            <person name="Wei L."/>
            <person name="Dong C."/>
            <person name="Shao Z."/>
        </authorList>
    </citation>
    <scope>NUCLEOTIDE SEQUENCE</scope>
    <source>
        <strain evidence="3">CMA-7</strain>
    </source>
</reference>
<feature type="domain" description="Amidohydrolase-related" evidence="2">
    <location>
        <begin position="852"/>
        <end position="933"/>
    </location>
</feature>
<dbReference type="InterPro" id="IPR051781">
    <property type="entry name" value="Metallo-dep_Hydrolase"/>
</dbReference>
<keyword evidence="1" id="KW-0732">Signal</keyword>
<dbReference type="RefSeq" id="WP_277898563.1">
    <property type="nucleotide sequence ID" value="NZ_JAPMUA010000001.1"/>
</dbReference>
<dbReference type="SUPFAM" id="SSF51338">
    <property type="entry name" value="Composite domain of metallo-dependent hydrolases"/>
    <property type="match status" value="2"/>
</dbReference>
<name>A0ABT6FNG4_9FLAO</name>
<dbReference type="EMBL" id="JAPMUA010000001">
    <property type="protein sequence ID" value="MDG3584806.1"/>
    <property type="molecule type" value="Genomic_DNA"/>
</dbReference>
<evidence type="ECO:0000313" key="4">
    <source>
        <dbReference type="Proteomes" id="UP001153642"/>
    </source>
</evidence>
<feature type="signal peptide" evidence="1">
    <location>
        <begin position="1"/>
        <end position="19"/>
    </location>
</feature>
<comment type="caution">
    <text evidence="3">The sequence shown here is derived from an EMBL/GenBank/DDBJ whole genome shotgun (WGS) entry which is preliminary data.</text>
</comment>
<dbReference type="InterPro" id="IPR006680">
    <property type="entry name" value="Amidohydro-rel"/>
</dbReference>
<feature type="chain" id="PRO_5045683025" evidence="1">
    <location>
        <begin position="20"/>
        <end position="1001"/>
    </location>
</feature>
<accession>A0ABT6FNG4</accession>
<keyword evidence="4" id="KW-1185">Reference proteome</keyword>